<dbReference type="Proteomes" id="UP000501534">
    <property type="component" value="Chromosome"/>
</dbReference>
<accession>A0A6M4GW32</accession>
<protein>
    <recommendedName>
        <fullName evidence="2">DUF4266 domain-containing protein</fullName>
    </recommendedName>
</protein>
<keyword evidence="1" id="KW-0732">Signal</keyword>
<sequence>MRAVLAVLAVVALSGCASVAPWERGYLARPDMGLDPAAPARALDKTYASKEAAAGGGAVGGGGCGCN</sequence>
<dbReference type="Pfam" id="PF14086">
    <property type="entry name" value="DUF4266"/>
    <property type="match status" value="1"/>
</dbReference>
<dbReference type="KEGG" id="uru:DSM104443_01617"/>
<organism evidence="3 4">
    <name type="scientific">Usitatibacter rugosus</name>
    <dbReference type="NCBI Taxonomy" id="2732067"/>
    <lineage>
        <taxon>Bacteria</taxon>
        <taxon>Pseudomonadati</taxon>
        <taxon>Pseudomonadota</taxon>
        <taxon>Betaproteobacteria</taxon>
        <taxon>Nitrosomonadales</taxon>
        <taxon>Usitatibacteraceae</taxon>
        <taxon>Usitatibacter</taxon>
    </lineage>
</organism>
<evidence type="ECO:0000313" key="4">
    <source>
        <dbReference type="Proteomes" id="UP000501534"/>
    </source>
</evidence>
<evidence type="ECO:0000313" key="3">
    <source>
        <dbReference type="EMBL" id="QJR10553.1"/>
    </source>
</evidence>
<proteinExistence type="predicted"/>
<feature type="signal peptide" evidence="1">
    <location>
        <begin position="1"/>
        <end position="19"/>
    </location>
</feature>
<feature type="chain" id="PRO_5027047883" description="DUF4266 domain-containing protein" evidence="1">
    <location>
        <begin position="20"/>
        <end position="67"/>
    </location>
</feature>
<keyword evidence="4" id="KW-1185">Reference proteome</keyword>
<reference evidence="3 4" key="1">
    <citation type="submission" date="2020-04" db="EMBL/GenBank/DDBJ databases">
        <title>Usitatibacter rugosus gen. nov., sp. nov. and Usitatibacter palustris sp. nov., novel members of Usitatibacteraceae fam. nov. within the order Nitrosomonadales isolated from soil.</title>
        <authorList>
            <person name="Huber K.J."/>
            <person name="Neumann-Schaal M."/>
            <person name="Geppert A."/>
            <person name="Luckner M."/>
            <person name="Wanner G."/>
            <person name="Overmann J."/>
        </authorList>
    </citation>
    <scope>NUCLEOTIDE SEQUENCE [LARGE SCALE GENOMIC DNA]</scope>
    <source>
        <strain evidence="3 4">0125_3</strain>
    </source>
</reference>
<dbReference type="RefSeq" id="WP_171091154.1">
    <property type="nucleotide sequence ID" value="NZ_CP053069.1"/>
</dbReference>
<dbReference type="InterPro" id="IPR025362">
    <property type="entry name" value="DUF4266"/>
</dbReference>
<name>A0A6M4GW32_9PROT</name>
<feature type="domain" description="DUF4266" evidence="2">
    <location>
        <begin position="19"/>
        <end position="67"/>
    </location>
</feature>
<dbReference type="PROSITE" id="PS51257">
    <property type="entry name" value="PROKAR_LIPOPROTEIN"/>
    <property type="match status" value="1"/>
</dbReference>
<evidence type="ECO:0000259" key="2">
    <source>
        <dbReference type="Pfam" id="PF14086"/>
    </source>
</evidence>
<evidence type="ECO:0000256" key="1">
    <source>
        <dbReference type="SAM" id="SignalP"/>
    </source>
</evidence>
<dbReference type="EMBL" id="CP053069">
    <property type="protein sequence ID" value="QJR10553.1"/>
    <property type="molecule type" value="Genomic_DNA"/>
</dbReference>
<dbReference type="AlphaFoldDB" id="A0A6M4GW32"/>
<gene>
    <name evidence="3" type="ORF">DSM104443_01617</name>
</gene>